<dbReference type="Proteomes" id="UP001266305">
    <property type="component" value="Unassembled WGS sequence"/>
</dbReference>
<evidence type="ECO:0000256" key="1">
    <source>
        <dbReference type="ARBA" id="ARBA00022723"/>
    </source>
</evidence>
<organism evidence="4 5">
    <name type="scientific">Saguinus oedipus</name>
    <name type="common">Cotton-top tamarin</name>
    <name type="synonym">Oedipomidas oedipus</name>
    <dbReference type="NCBI Taxonomy" id="9490"/>
    <lineage>
        <taxon>Eukaryota</taxon>
        <taxon>Metazoa</taxon>
        <taxon>Chordata</taxon>
        <taxon>Craniata</taxon>
        <taxon>Vertebrata</taxon>
        <taxon>Euteleostomi</taxon>
        <taxon>Mammalia</taxon>
        <taxon>Eutheria</taxon>
        <taxon>Euarchontoglires</taxon>
        <taxon>Primates</taxon>
        <taxon>Haplorrhini</taxon>
        <taxon>Platyrrhini</taxon>
        <taxon>Cebidae</taxon>
        <taxon>Callitrichinae</taxon>
        <taxon>Saguinus</taxon>
    </lineage>
</organism>
<dbReference type="Gene3D" id="1.10.238.10">
    <property type="entry name" value="EF-hand"/>
    <property type="match status" value="1"/>
</dbReference>
<dbReference type="EMBL" id="JASSZA010000023">
    <property type="protein sequence ID" value="KAK2083716.1"/>
    <property type="molecule type" value="Genomic_DNA"/>
</dbReference>
<dbReference type="PROSITE" id="PS00018">
    <property type="entry name" value="EF_HAND_1"/>
    <property type="match status" value="1"/>
</dbReference>
<evidence type="ECO:0000259" key="3">
    <source>
        <dbReference type="PROSITE" id="PS50222"/>
    </source>
</evidence>
<evidence type="ECO:0000313" key="5">
    <source>
        <dbReference type="Proteomes" id="UP001266305"/>
    </source>
</evidence>
<dbReference type="InterPro" id="IPR018247">
    <property type="entry name" value="EF_Hand_1_Ca_BS"/>
</dbReference>
<dbReference type="CDD" id="cd00051">
    <property type="entry name" value="EFh"/>
    <property type="match status" value="1"/>
</dbReference>
<protein>
    <submittedName>
        <fullName evidence="4">Plastin-3</fullName>
    </submittedName>
</protein>
<keyword evidence="1" id="KW-0479">Metal-binding</keyword>
<feature type="domain" description="EF-hand" evidence="3">
    <location>
        <begin position="27"/>
        <end position="55"/>
    </location>
</feature>
<gene>
    <name evidence="4" type="primary">PLS3_1</name>
    <name evidence="4" type="ORF">P7K49_038952</name>
</gene>
<accession>A0ABQ9TG78</accession>
<sequence>LNSNGFICDYELHELFKEANMPLPGYKVREIIQKLMLDGDRNKDGKISFDEFVYV</sequence>
<dbReference type="InterPro" id="IPR011992">
    <property type="entry name" value="EF-hand-dom_pair"/>
</dbReference>
<dbReference type="InterPro" id="IPR002048">
    <property type="entry name" value="EF_hand_dom"/>
</dbReference>
<feature type="non-terminal residue" evidence="4">
    <location>
        <position position="1"/>
    </location>
</feature>
<comment type="caution">
    <text evidence="4">The sequence shown here is derived from an EMBL/GenBank/DDBJ whole genome shotgun (WGS) entry which is preliminary data.</text>
</comment>
<evidence type="ECO:0000313" key="4">
    <source>
        <dbReference type="EMBL" id="KAK2083716.1"/>
    </source>
</evidence>
<proteinExistence type="predicted"/>
<reference evidence="4 5" key="1">
    <citation type="submission" date="2023-05" db="EMBL/GenBank/DDBJ databases">
        <title>B98-5 Cell Line De Novo Hybrid Assembly: An Optical Mapping Approach.</title>
        <authorList>
            <person name="Kananen K."/>
            <person name="Auerbach J.A."/>
            <person name="Kautto E."/>
            <person name="Blachly J.S."/>
        </authorList>
    </citation>
    <scope>NUCLEOTIDE SEQUENCE [LARGE SCALE GENOMIC DNA]</scope>
    <source>
        <strain evidence="4">B95-8</strain>
        <tissue evidence="4">Cell line</tissue>
    </source>
</reference>
<dbReference type="PROSITE" id="PS50222">
    <property type="entry name" value="EF_HAND_2"/>
    <property type="match status" value="1"/>
</dbReference>
<evidence type="ECO:0000256" key="2">
    <source>
        <dbReference type="ARBA" id="ARBA00022837"/>
    </source>
</evidence>
<dbReference type="Pfam" id="PF13499">
    <property type="entry name" value="EF-hand_7"/>
    <property type="match status" value="1"/>
</dbReference>
<keyword evidence="2" id="KW-0106">Calcium</keyword>
<keyword evidence="5" id="KW-1185">Reference proteome</keyword>
<feature type="non-terminal residue" evidence="4">
    <location>
        <position position="55"/>
    </location>
</feature>
<dbReference type="SUPFAM" id="SSF47473">
    <property type="entry name" value="EF-hand"/>
    <property type="match status" value="1"/>
</dbReference>
<name>A0ABQ9TG78_SAGOE</name>